<evidence type="ECO:0000256" key="5">
    <source>
        <dbReference type="PROSITE-ProRule" id="PRU00175"/>
    </source>
</evidence>
<dbReference type="PROSITE" id="PS51192">
    <property type="entry name" value="HELICASE_ATP_BIND_1"/>
    <property type="match status" value="1"/>
</dbReference>
<feature type="domain" description="Helicase ATP-binding" evidence="8">
    <location>
        <begin position="505"/>
        <end position="704"/>
    </location>
</feature>
<dbReference type="EMBL" id="CAXAMM010042640">
    <property type="protein sequence ID" value="CAK9105928.1"/>
    <property type="molecule type" value="Genomic_DNA"/>
</dbReference>
<dbReference type="SUPFAM" id="SSF52540">
    <property type="entry name" value="P-loop containing nucleoside triphosphate hydrolases"/>
    <property type="match status" value="2"/>
</dbReference>
<evidence type="ECO:0000313" key="11">
    <source>
        <dbReference type="Proteomes" id="UP001642464"/>
    </source>
</evidence>
<evidence type="ECO:0000259" key="8">
    <source>
        <dbReference type="PROSITE" id="PS51192"/>
    </source>
</evidence>
<sequence length="1321" mass="143884">MGACSMDTPPAQLKFLREVVGQGPSDDVLSSAWKRSRGDLAAAVNLILDAPPPMVPKAGVSTITLDDTDGEETDRAEPVKDAPVPDTEKPERQTASLASTSQSSFLKLMKVKQEEPERPKKKPRTGSKGVEAPKGPKAPKARSEPKENKPREPHVEWAMALGSLEVVGYSTMRLDGGASFQAQDGTFGPLLRSGARLELKWHVETKKGRPGTGLGKETGQVHFEVCGKTVGKFPSWTSKALVPLLVRKLVDAEAVVGKDPPRALDLGTNIPILVHISLRSSALRTPGQMADLGKSVPEAGKSTAKGQKAVQKAEADREIQRTATSMLLEKLKLPCPRKALLEDVHEGTGSGTAVGTVAQTGEAGVVQAEEEGEDQMSTAAAAQLGRSDQLERHELPGILLPDNIFETTLRPYQAKAVYWMWQRENPTSSLPDAFKNGSLDKSDDAQRTFRIATSAEAGQERQLHPMWDEYELPDSSTAPLPGVREPPRFLYYHRTSGALSLDFPDAALAYCRGGILADDMGLGKTVMCLALMALDFGELPTARTAAPELRALEEAEVPSKQRYPVLDHGADGADRVAGVLVVAPLSLIRQWQSEAQKHFLSSACPTMHEFHASGCKVPLEQLRDYGIVLTTYNTLASQGGDSPLFQLYWRRIVLDEAHSIKNRCSRQAQAAFQLRGFCRWCVTGTPLQNSVEELFSAIRFLRVEPWCAWPCWRQSVSVPLDKGRQGDSAAMTLALDTARRIVTPLILRRTKSTVDPSTGEPLLRLPAKHVHVHRLQLSLAERDFYETLWTKAKTQFDTFVAAGEVLSKYTHILQLILKLRQALCHPFMVFARERTKDEDLDTLEKNYLLGASGDQVSETFANKLLEEIKSGQLSDCAICCDEPQDPTLTPCGHIFCRECCYKIIHQCSGECPVCRTGGITKKSLKVLPGASRFPAHLMAKASAENKGTGAHHSTKMKELLTLLRADMAEGRRAVVYTQFTSFMDLISGALDAEGISHKRFDGSLKLEQRDECVKWLAEEAPGHSGARVLLVSLKAGGSGLNLVAASRLYLMDLWWNPAVEEQAIQRVHRIGQKQEVHIFRFVVEDSIDIDLLELHRAKERLLEDALSGGGHSETAAKLTVDDLKRLFNPCRSSLRNLKNGSSDKPGDPTVDPTGPIPDVVMQPAEQEVFACGTGTSACHPGFGTPACQEPVLEAPMAQKQEQAEPPLLAVWDAAGDLLEGSLAVQDGHMPRVDSADVVMQQSTHEGAPPLASQEELDVSKTQDPPLVAAWEAAGDLLEGLEGTGTFGFGEDDISDSELLAACHAAEKALVQTMDGECDLGF</sequence>
<comment type="caution">
    <text evidence="10">The sequence shown here is derived from an EMBL/GenBank/DDBJ whole genome shotgun (WGS) entry which is preliminary data.</text>
</comment>
<dbReference type="Gene3D" id="3.40.50.300">
    <property type="entry name" value="P-loop containing nucleotide triphosphate hydrolases"/>
    <property type="match status" value="1"/>
</dbReference>
<evidence type="ECO:0000256" key="2">
    <source>
        <dbReference type="ARBA" id="ARBA00022801"/>
    </source>
</evidence>
<dbReference type="CDD" id="cd16449">
    <property type="entry name" value="RING-HC"/>
    <property type="match status" value="1"/>
</dbReference>
<keyword evidence="3" id="KW-0347">Helicase</keyword>
<dbReference type="InterPro" id="IPR027417">
    <property type="entry name" value="P-loop_NTPase"/>
</dbReference>
<reference evidence="10 11" key="1">
    <citation type="submission" date="2024-02" db="EMBL/GenBank/DDBJ databases">
        <authorList>
            <person name="Chen Y."/>
            <person name="Shah S."/>
            <person name="Dougan E. K."/>
            <person name="Thang M."/>
            <person name="Chan C."/>
        </authorList>
    </citation>
    <scope>NUCLEOTIDE SEQUENCE [LARGE SCALE GENOMIC DNA]</scope>
</reference>
<evidence type="ECO:0000313" key="10">
    <source>
        <dbReference type="EMBL" id="CAK9105928.1"/>
    </source>
</evidence>
<dbReference type="Proteomes" id="UP001642464">
    <property type="component" value="Unassembled WGS sequence"/>
</dbReference>
<evidence type="ECO:0000256" key="1">
    <source>
        <dbReference type="ARBA" id="ARBA00022741"/>
    </source>
</evidence>
<dbReference type="PANTHER" id="PTHR45626">
    <property type="entry name" value="TRANSCRIPTION TERMINATION FACTOR 2-RELATED"/>
    <property type="match status" value="1"/>
</dbReference>
<proteinExistence type="predicted"/>
<protein>
    <submittedName>
        <fullName evidence="10">DNA repair protein RAD5B (Putative SWI/SNF-related matrix-associated actin-dependent regulator of chromatin subfamily A member 3-like 3) (SMARCA3-like protein 3) (RAD5 homolog B) (AtRAD5B)</fullName>
    </submittedName>
</protein>
<gene>
    <name evidence="10" type="ORF">SCF082_LOCUS49354</name>
</gene>
<feature type="compositionally biased region" description="Basic and acidic residues" evidence="6">
    <location>
        <begin position="141"/>
        <end position="155"/>
    </location>
</feature>
<dbReference type="InterPro" id="IPR001841">
    <property type="entry name" value="Znf_RING"/>
</dbReference>
<dbReference type="SUPFAM" id="SSF57850">
    <property type="entry name" value="RING/U-box"/>
    <property type="match status" value="1"/>
</dbReference>
<dbReference type="InterPro" id="IPR050628">
    <property type="entry name" value="SNF2_RAD54_helicase_TF"/>
</dbReference>
<dbReference type="Gene3D" id="3.40.50.10810">
    <property type="entry name" value="Tandem AAA-ATPase domain"/>
    <property type="match status" value="1"/>
</dbReference>
<dbReference type="InterPro" id="IPR000330">
    <property type="entry name" value="SNF2_N"/>
</dbReference>
<dbReference type="PROSITE" id="PS50089">
    <property type="entry name" value="ZF_RING_2"/>
    <property type="match status" value="1"/>
</dbReference>
<evidence type="ECO:0000256" key="6">
    <source>
        <dbReference type="SAM" id="MobiDB-lite"/>
    </source>
</evidence>
<keyword evidence="5" id="KW-0863">Zinc-finger</keyword>
<dbReference type="SMART" id="SM00184">
    <property type="entry name" value="RING"/>
    <property type="match status" value="1"/>
</dbReference>
<dbReference type="Pfam" id="PF00271">
    <property type="entry name" value="Helicase_C"/>
    <property type="match status" value="1"/>
</dbReference>
<dbReference type="InterPro" id="IPR001650">
    <property type="entry name" value="Helicase_C-like"/>
</dbReference>
<dbReference type="Pfam" id="PF00176">
    <property type="entry name" value="SNF2-rel_dom"/>
    <property type="match status" value="1"/>
</dbReference>
<dbReference type="CDD" id="cd18793">
    <property type="entry name" value="SF2_C_SNF"/>
    <property type="match status" value="1"/>
</dbReference>
<evidence type="ECO:0000256" key="4">
    <source>
        <dbReference type="ARBA" id="ARBA00022840"/>
    </source>
</evidence>
<dbReference type="PROSITE" id="PS51194">
    <property type="entry name" value="HELICASE_CTER"/>
    <property type="match status" value="1"/>
</dbReference>
<dbReference type="InterPro" id="IPR013083">
    <property type="entry name" value="Znf_RING/FYVE/PHD"/>
</dbReference>
<dbReference type="Gene3D" id="3.30.40.10">
    <property type="entry name" value="Zinc/RING finger domain, C3HC4 (zinc finger)"/>
    <property type="match status" value="1"/>
</dbReference>
<dbReference type="InterPro" id="IPR049730">
    <property type="entry name" value="SNF2/RAD54-like_C"/>
</dbReference>
<dbReference type="CDD" id="cd18008">
    <property type="entry name" value="DEXDc_SHPRH-like"/>
    <property type="match status" value="1"/>
</dbReference>
<dbReference type="InterPro" id="IPR038718">
    <property type="entry name" value="SNF2-like_sf"/>
</dbReference>
<feature type="domain" description="RING-type" evidence="7">
    <location>
        <begin position="876"/>
        <end position="915"/>
    </location>
</feature>
<dbReference type="SMART" id="SM00487">
    <property type="entry name" value="DEXDc"/>
    <property type="match status" value="1"/>
</dbReference>
<dbReference type="Pfam" id="PF13920">
    <property type="entry name" value="zf-C3HC4_3"/>
    <property type="match status" value="1"/>
</dbReference>
<evidence type="ECO:0000256" key="3">
    <source>
        <dbReference type="ARBA" id="ARBA00022806"/>
    </source>
</evidence>
<feature type="region of interest" description="Disordered" evidence="6">
    <location>
        <begin position="295"/>
        <end position="315"/>
    </location>
</feature>
<feature type="domain" description="Helicase C-terminal" evidence="9">
    <location>
        <begin position="955"/>
        <end position="1124"/>
    </location>
</feature>
<keyword evidence="2" id="KW-0378">Hydrolase</keyword>
<evidence type="ECO:0000259" key="7">
    <source>
        <dbReference type="PROSITE" id="PS50089"/>
    </source>
</evidence>
<organism evidence="10 11">
    <name type="scientific">Durusdinium trenchii</name>
    <dbReference type="NCBI Taxonomy" id="1381693"/>
    <lineage>
        <taxon>Eukaryota</taxon>
        <taxon>Sar</taxon>
        <taxon>Alveolata</taxon>
        <taxon>Dinophyceae</taxon>
        <taxon>Suessiales</taxon>
        <taxon>Symbiodiniaceae</taxon>
        <taxon>Durusdinium</taxon>
    </lineage>
</organism>
<feature type="region of interest" description="Disordered" evidence="6">
    <location>
        <begin position="1134"/>
        <end position="1156"/>
    </location>
</feature>
<accession>A0ABP0S0R4</accession>
<feature type="region of interest" description="Disordered" evidence="6">
    <location>
        <begin position="50"/>
        <end position="155"/>
    </location>
</feature>
<feature type="compositionally biased region" description="Low complexity" evidence="6">
    <location>
        <begin position="93"/>
        <end position="106"/>
    </location>
</feature>
<keyword evidence="1" id="KW-0547">Nucleotide-binding</keyword>
<keyword evidence="5" id="KW-0479">Metal-binding</keyword>
<keyword evidence="4" id="KW-0067">ATP-binding</keyword>
<dbReference type="InterPro" id="IPR014001">
    <property type="entry name" value="Helicase_ATP-bd"/>
</dbReference>
<dbReference type="SMART" id="SM00490">
    <property type="entry name" value="HELICc"/>
    <property type="match status" value="1"/>
</dbReference>
<dbReference type="PANTHER" id="PTHR45626:SF22">
    <property type="entry name" value="DNA REPAIR PROTEIN RAD5"/>
    <property type="match status" value="1"/>
</dbReference>
<keyword evidence="5" id="KW-0862">Zinc</keyword>
<evidence type="ECO:0000259" key="9">
    <source>
        <dbReference type="PROSITE" id="PS51194"/>
    </source>
</evidence>
<keyword evidence="11" id="KW-1185">Reference proteome</keyword>
<name>A0ABP0S0R4_9DINO</name>